<dbReference type="EMBL" id="QSND01000007">
    <property type="protein sequence ID" value="KAA6446970.1"/>
    <property type="molecule type" value="Genomic_DNA"/>
</dbReference>
<reference evidence="2 3" key="1">
    <citation type="submission" date="2018-08" db="EMBL/GenBank/DDBJ databases">
        <title>Bacillus phenotypic plasticity.</title>
        <authorList>
            <person name="Hurtado E."/>
        </authorList>
    </citation>
    <scope>NUCLEOTIDE SEQUENCE [LARGE SCALE GENOMIC DNA]</scope>
    <source>
        <strain evidence="2 3">427</strain>
    </source>
</reference>
<evidence type="ECO:0000313" key="2">
    <source>
        <dbReference type="EMBL" id="KAA6446970.1"/>
    </source>
</evidence>
<dbReference type="Pfam" id="PF14567">
    <property type="entry name" value="SUKH_5"/>
    <property type="match status" value="1"/>
</dbReference>
<dbReference type="Gene3D" id="3.40.1580.10">
    <property type="entry name" value="SMI1/KNR4-like"/>
    <property type="match status" value="1"/>
</dbReference>
<protein>
    <submittedName>
        <fullName evidence="2">SMI1/KNR4 family protein</fullName>
    </submittedName>
</protein>
<dbReference type="STRING" id="1925020.BTA30_07615"/>
<sequence length="149" mass="17340">MNTKESIIDFINKHATPHDFTGGINEEKIKKIENDLQTTLPESYKWFLRNYGSGGSFGVEILGHGLVSPEVVEFTKDYRELYDLPNHIVVVVDVDAFAYCLDTQKMENGECPVVTWVYQSGYDHQKASNFLEFLWEYLNQAKEDWYEEE</sequence>
<name>A0A5M8RHV0_9BACI</name>
<evidence type="ECO:0000259" key="1">
    <source>
        <dbReference type="SMART" id="SM00860"/>
    </source>
</evidence>
<proteinExistence type="predicted"/>
<feature type="domain" description="Knr4/Smi1-like" evidence="1">
    <location>
        <begin position="23"/>
        <end position="140"/>
    </location>
</feature>
<evidence type="ECO:0000313" key="3">
    <source>
        <dbReference type="Proteomes" id="UP000324326"/>
    </source>
</evidence>
<dbReference type="InterPro" id="IPR018958">
    <property type="entry name" value="Knr4/Smi1-like_dom"/>
</dbReference>
<accession>A0A5M8RHV0</accession>
<organism evidence="2 3">
    <name type="scientific">Bacillus swezeyi</name>
    <dbReference type="NCBI Taxonomy" id="1925020"/>
    <lineage>
        <taxon>Bacteria</taxon>
        <taxon>Bacillati</taxon>
        <taxon>Bacillota</taxon>
        <taxon>Bacilli</taxon>
        <taxon>Bacillales</taxon>
        <taxon>Bacillaceae</taxon>
        <taxon>Bacillus</taxon>
    </lineage>
</organism>
<dbReference type="SMART" id="SM00860">
    <property type="entry name" value="SMI1_KNR4"/>
    <property type="match status" value="1"/>
</dbReference>
<dbReference type="InterPro" id="IPR037883">
    <property type="entry name" value="Knr4/Smi1-like_sf"/>
</dbReference>
<dbReference type="Proteomes" id="UP000324326">
    <property type="component" value="Unassembled WGS sequence"/>
</dbReference>
<dbReference type="RefSeq" id="WP_150150036.1">
    <property type="nucleotide sequence ID" value="NZ_QSND01000007.1"/>
</dbReference>
<dbReference type="SUPFAM" id="SSF160631">
    <property type="entry name" value="SMI1/KNR4-like"/>
    <property type="match status" value="1"/>
</dbReference>
<comment type="caution">
    <text evidence="2">The sequence shown here is derived from an EMBL/GenBank/DDBJ whole genome shotgun (WGS) entry which is preliminary data.</text>
</comment>
<gene>
    <name evidence="2" type="ORF">DX927_23275</name>
</gene>
<dbReference type="AlphaFoldDB" id="A0A5M8RHV0"/>